<proteinExistence type="predicted"/>
<protein>
    <recommendedName>
        <fullName evidence="3">N-acetyltransferase domain-containing protein</fullName>
    </recommendedName>
</protein>
<organism evidence="4 5">
    <name type="scientific">Gomphillus americanus</name>
    <dbReference type="NCBI Taxonomy" id="1940652"/>
    <lineage>
        <taxon>Eukaryota</taxon>
        <taxon>Fungi</taxon>
        <taxon>Dikarya</taxon>
        <taxon>Ascomycota</taxon>
        <taxon>Pezizomycotina</taxon>
        <taxon>Lecanoromycetes</taxon>
        <taxon>OSLEUM clade</taxon>
        <taxon>Ostropomycetidae</taxon>
        <taxon>Ostropales</taxon>
        <taxon>Graphidaceae</taxon>
        <taxon>Gomphilloideae</taxon>
        <taxon>Gomphillus</taxon>
    </lineage>
</organism>
<sequence length="235" mass="25870">MTSQTQNLTILPPTQETIPSFSRLTRTLLPINYGPKFFEASLQPPSPANAYSLARVANWNDSPNSGDKPQSQVIAGIYGRIQLVTDPEHQKPPECQLYIATLAVLAPWRGKGIAGLLLRSLVRAAVEFVEEARTHAHVHAHDQAQAQAQTDLALGQHDEVDDVWTWGPLTAVCAHVWEVNDGGLGWYCKQGFETGELLKGYYRKLRPDGARLVRRGVVGLLVDGKDDEGVAAELW</sequence>
<dbReference type="SUPFAM" id="SSF55729">
    <property type="entry name" value="Acyl-CoA N-acyltransferases (Nat)"/>
    <property type="match status" value="1"/>
</dbReference>
<evidence type="ECO:0000256" key="1">
    <source>
        <dbReference type="ARBA" id="ARBA00022679"/>
    </source>
</evidence>
<name>A0A8H3EZK8_9LECA</name>
<evidence type="ECO:0000256" key="2">
    <source>
        <dbReference type="ARBA" id="ARBA00023315"/>
    </source>
</evidence>
<dbReference type="InterPro" id="IPR000182">
    <property type="entry name" value="GNAT_dom"/>
</dbReference>
<dbReference type="Gene3D" id="3.40.630.30">
    <property type="match status" value="1"/>
</dbReference>
<keyword evidence="5" id="KW-1185">Reference proteome</keyword>
<comment type="caution">
    <text evidence="4">The sequence shown here is derived from an EMBL/GenBank/DDBJ whole genome shotgun (WGS) entry which is preliminary data.</text>
</comment>
<accession>A0A8H3EZK8</accession>
<evidence type="ECO:0000313" key="5">
    <source>
        <dbReference type="Proteomes" id="UP000664169"/>
    </source>
</evidence>
<dbReference type="Proteomes" id="UP000664169">
    <property type="component" value="Unassembled WGS sequence"/>
</dbReference>
<dbReference type="InterPro" id="IPR051556">
    <property type="entry name" value="N-term/lysine_N-AcTrnsfr"/>
</dbReference>
<dbReference type="GO" id="GO:0031415">
    <property type="term" value="C:NatA complex"/>
    <property type="evidence" value="ECO:0007669"/>
    <property type="project" value="TreeGrafter"/>
</dbReference>
<dbReference type="GO" id="GO:0007064">
    <property type="term" value="P:mitotic sister chromatid cohesion"/>
    <property type="evidence" value="ECO:0007669"/>
    <property type="project" value="TreeGrafter"/>
</dbReference>
<reference evidence="4" key="1">
    <citation type="submission" date="2021-03" db="EMBL/GenBank/DDBJ databases">
        <authorList>
            <person name="Tagirdzhanova G."/>
        </authorList>
    </citation>
    <scope>NUCLEOTIDE SEQUENCE</scope>
</reference>
<evidence type="ECO:0000313" key="4">
    <source>
        <dbReference type="EMBL" id="CAF9914309.1"/>
    </source>
</evidence>
<dbReference type="CDD" id="cd04301">
    <property type="entry name" value="NAT_SF"/>
    <property type="match status" value="1"/>
</dbReference>
<dbReference type="PANTHER" id="PTHR42919:SF8">
    <property type="entry name" value="N-ALPHA-ACETYLTRANSFERASE 50"/>
    <property type="match status" value="1"/>
</dbReference>
<keyword evidence="2" id="KW-0012">Acyltransferase</keyword>
<gene>
    <name evidence="4" type="ORF">GOMPHAMPRED_008127</name>
</gene>
<evidence type="ECO:0000259" key="3">
    <source>
        <dbReference type="Pfam" id="PF00583"/>
    </source>
</evidence>
<dbReference type="PANTHER" id="PTHR42919">
    <property type="entry name" value="N-ALPHA-ACETYLTRANSFERASE"/>
    <property type="match status" value="1"/>
</dbReference>
<feature type="domain" description="N-acetyltransferase" evidence="3">
    <location>
        <begin position="79"/>
        <end position="145"/>
    </location>
</feature>
<keyword evidence="1" id="KW-0808">Transferase</keyword>
<dbReference type="OrthoDB" id="47374at2759"/>
<dbReference type="InterPro" id="IPR016181">
    <property type="entry name" value="Acyl_CoA_acyltransferase"/>
</dbReference>
<dbReference type="GO" id="GO:0016747">
    <property type="term" value="F:acyltransferase activity, transferring groups other than amino-acyl groups"/>
    <property type="evidence" value="ECO:0007669"/>
    <property type="project" value="InterPro"/>
</dbReference>
<dbReference type="Pfam" id="PF00583">
    <property type="entry name" value="Acetyltransf_1"/>
    <property type="match status" value="1"/>
</dbReference>
<dbReference type="AlphaFoldDB" id="A0A8H3EZK8"/>
<dbReference type="EMBL" id="CAJPDQ010000009">
    <property type="protein sequence ID" value="CAF9914309.1"/>
    <property type="molecule type" value="Genomic_DNA"/>
</dbReference>